<dbReference type="GO" id="GO:0016705">
    <property type="term" value="F:oxidoreductase activity, acting on paired donors, with incorporation or reduction of molecular oxygen"/>
    <property type="evidence" value="ECO:0007669"/>
    <property type="project" value="InterPro"/>
</dbReference>
<proteinExistence type="inferred from homology"/>
<evidence type="ECO:0000256" key="7">
    <source>
        <dbReference type="SAM" id="Phobius"/>
    </source>
</evidence>
<dbReference type="InterPro" id="IPR002403">
    <property type="entry name" value="Cyt_P450_E_grp-IV"/>
</dbReference>
<keyword evidence="4" id="KW-0560">Oxidoreductase</keyword>
<evidence type="ECO:0000256" key="1">
    <source>
        <dbReference type="ARBA" id="ARBA00001971"/>
    </source>
</evidence>
<gene>
    <name evidence="8" type="ORF">N7482_009576</name>
</gene>
<keyword evidence="9" id="KW-1185">Reference proteome</keyword>
<evidence type="ECO:0000313" key="9">
    <source>
        <dbReference type="Proteomes" id="UP001149163"/>
    </source>
</evidence>
<dbReference type="Gene3D" id="1.10.630.10">
    <property type="entry name" value="Cytochrome P450"/>
    <property type="match status" value="1"/>
</dbReference>
<comment type="cofactor">
    <cofactor evidence="1 6">
        <name>heme</name>
        <dbReference type="ChEBI" id="CHEBI:30413"/>
    </cofactor>
</comment>
<evidence type="ECO:0000256" key="4">
    <source>
        <dbReference type="ARBA" id="ARBA00023002"/>
    </source>
</evidence>
<dbReference type="GO" id="GO:0020037">
    <property type="term" value="F:heme binding"/>
    <property type="evidence" value="ECO:0007669"/>
    <property type="project" value="InterPro"/>
</dbReference>
<dbReference type="InterPro" id="IPR036396">
    <property type="entry name" value="Cyt_P450_sf"/>
</dbReference>
<dbReference type="SUPFAM" id="SSF48264">
    <property type="entry name" value="Cytochrome P450"/>
    <property type="match status" value="1"/>
</dbReference>
<evidence type="ECO:0000313" key="8">
    <source>
        <dbReference type="EMBL" id="KAJ5153098.1"/>
    </source>
</evidence>
<dbReference type="CDD" id="cd11040">
    <property type="entry name" value="CYP7_CYP8-like"/>
    <property type="match status" value="1"/>
</dbReference>
<protein>
    <recommendedName>
        <fullName evidence="10">Cytochrome P450</fullName>
    </recommendedName>
</protein>
<dbReference type="OrthoDB" id="3366823at2759"/>
<name>A0A9W9LFY8_9EURO</name>
<keyword evidence="7" id="KW-0812">Transmembrane</keyword>
<keyword evidence="7" id="KW-1133">Transmembrane helix</keyword>
<keyword evidence="5 6" id="KW-0408">Iron</keyword>
<dbReference type="EMBL" id="JAPQKN010000007">
    <property type="protein sequence ID" value="KAJ5153098.1"/>
    <property type="molecule type" value="Genomic_DNA"/>
</dbReference>
<dbReference type="GO" id="GO:0004497">
    <property type="term" value="F:monooxygenase activity"/>
    <property type="evidence" value="ECO:0007669"/>
    <property type="project" value="InterPro"/>
</dbReference>
<dbReference type="PANTHER" id="PTHR47582:SF1">
    <property type="entry name" value="P450, PUTATIVE (EUROFUNG)-RELATED"/>
    <property type="match status" value="1"/>
</dbReference>
<evidence type="ECO:0000256" key="5">
    <source>
        <dbReference type="ARBA" id="ARBA00023004"/>
    </source>
</evidence>
<dbReference type="AlphaFoldDB" id="A0A9W9LFY8"/>
<dbReference type="GeneID" id="81430876"/>
<dbReference type="RefSeq" id="XP_056539406.1">
    <property type="nucleotide sequence ID" value="XM_056691700.1"/>
</dbReference>
<dbReference type="GO" id="GO:0043386">
    <property type="term" value="P:mycotoxin biosynthetic process"/>
    <property type="evidence" value="ECO:0007669"/>
    <property type="project" value="UniProtKB-ARBA"/>
</dbReference>
<dbReference type="Proteomes" id="UP001149163">
    <property type="component" value="Unassembled WGS sequence"/>
</dbReference>
<reference evidence="8" key="2">
    <citation type="journal article" date="2023" name="IMA Fungus">
        <title>Comparative genomic study of the Penicillium genus elucidates a diverse pangenome and 15 lateral gene transfer events.</title>
        <authorList>
            <person name="Petersen C."/>
            <person name="Sorensen T."/>
            <person name="Nielsen M.R."/>
            <person name="Sondergaard T.E."/>
            <person name="Sorensen J.L."/>
            <person name="Fitzpatrick D.A."/>
            <person name="Frisvad J.C."/>
            <person name="Nielsen K.L."/>
        </authorList>
    </citation>
    <scope>NUCLEOTIDE SEQUENCE</scope>
    <source>
        <strain evidence="8">IBT 26290</strain>
    </source>
</reference>
<sequence>MLDTTQLLILGVIAALGYVVFNGYGSRHDPREPPMVTSGIPIVGHMFGMLRHGVGHWGNQAKKHPQHPIIGLDMLFTKFYVISSPDLMQAVQRNSKTISFEPLLLFGAKNISGISDPKTLDILKGTESGGQGLGAKIMHSMTPTLVGKSLDQMNIRMVQLMRPFIDRMGETSTVDLYEWCRDATMAASTDATYGPLNPYKEREIQDAWWDFENGLGPLMANTLPWLTARKPWKGREKVAKAILKYLQANGAENASDLTAVRLKESTEGGLTMEEYSQLEVGMLIAFVSNTIPAMFWCLFDIYSRPQLLDELRKEVEGNALSVAADGTHNIDLAAIRESCPLLISTFQEVLRTRSNSSPTRLVTTDTLLADKYLLKAGNTVNMPSIPIGQRPDVWGKTAGEFDERRFMKPAQSNDQSGDKKDSRRAGGFLTFGLSPTVCPGRHFASSEILLVVAMVILRYDLAPVGGVWKEPRKDTTSMVSITGPVLDKFPVNATPRKEYEGAEWDFHVEEGKGQFPLVIG</sequence>
<evidence type="ECO:0008006" key="10">
    <source>
        <dbReference type="Google" id="ProtNLM"/>
    </source>
</evidence>
<dbReference type="PRINTS" id="PR00465">
    <property type="entry name" value="EP450IV"/>
</dbReference>
<dbReference type="InterPro" id="IPR001128">
    <property type="entry name" value="Cyt_P450"/>
</dbReference>
<keyword evidence="7" id="KW-0472">Membrane</keyword>
<organism evidence="8 9">
    <name type="scientific">Penicillium canariense</name>
    <dbReference type="NCBI Taxonomy" id="189055"/>
    <lineage>
        <taxon>Eukaryota</taxon>
        <taxon>Fungi</taxon>
        <taxon>Dikarya</taxon>
        <taxon>Ascomycota</taxon>
        <taxon>Pezizomycotina</taxon>
        <taxon>Eurotiomycetes</taxon>
        <taxon>Eurotiomycetidae</taxon>
        <taxon>Eurotiales</taxon>
        <taxon>Aspergillaceae</taxon>
        <taxon>Penicillium</taxon>
    </lineage>
</organism>
<feature type="binding site" description="axial binding residue" evidence="6">
    <location>
        <position position="438"/>
    </location>
    <ligand>
        <name>heme</name>
        <dbReference type="ChEBI" id="CHEBI:30413"/>
    </ligand>
    <ligandPart>
        <name>Fe</name>
        <dbReference type="ChEBI" id="CHEBI:18248"/>
    </ligandPart>
</feature>
<dbReference type="InterPro" id="IPR053007">
    <property type="entry name" value="CYP450_monoxygenase_sec-met"/>
</dbReference>
<reference evidence="8" key="1">
    <citation type="submission" date="2022-11" db="EMBL/GenBank/DDBJ databases">
        <authorList>
            <person name="Petersen C."/>
        </authorList>
    </citation>
    <scope>NUCLEOTIDE SEQUENCE</scope>
    <source>
        <strain evidence="8">IBT 26290</strain>
    </source>
</reference>
<evidence type="ECO:0000256" key="2">
    <source>
        <dbReference type="ARBA" id="ARBA00010617"/>
    </source>
</evidence>
<keyword evidence="6" id="KW-0349">Heme</keyword>
<keyword evidence="3 6" id="KW-0479">Metal-binding</keyword>
<comment type="similarity">
    <text evidence="2">Belongs to the cytochrome P450 family.</text>
</comment>
<dbReference type="GO" id="GO:0005506">
    <property type="term" value="F:iron ion binding"/>
    <property type="evidence" value="ECO:0007669"/>
    <property type="project" value="InterPro"/>
</dbReference>
<evidence type="ECO:0000256" key="3">
    <source>
        <dbReference type="ARBA" id="ARBA00022723"/>
    </source>
</evidence>
<feature type="transmembrane region" description="Helical" evidence="7">
    <location>
        <begin position="6"/>
        <end position="25"/>
    </location>
</feature>
<dbReference type="PANTHER" id="PTHR47582">
    <property type="entry name" value="P450, PUTATIVE (EUROFUNG)-RELATED"/>
    <property type="match status" value="1"/>
</dbReference>
<evidence type="ECO:0000256" key="6">
    <source>
        <dbReference type="PIRSR" id="PIRSR602403-1"/>
    </source>
</evidence>
<dbReference type="Pfam" id="PF00067">
    <property type="entry name" value="p450"/>
    <property type="match status" value="1"/>
</dbReference>
<comment type="caution">
    <text evidence="8">The sequence shown here is derived from an EMBL/GenBank/DDBJ whole genome shotgun (WGS) entry which is preliminary data.</text>
</comment>
<accession>A0A9W9LFY8</accession>